<name>A0ABD3VC10_SINWO</name>
<dbReference type="EMBL" id="JBJQND010000012">
    <property type="protein sequence ID" value="KAL3859129.1"/>
    <property type="molecule type" value="Genomic_DNA"/>
</dbReference>
<dbReference type="Proteomes" id="UP001634394">
    <property type="component" value="Unassembled WGS sequence"/>
</dbReference>
<dbReference type="AlphaFoldDB" id="A0ABD3VC10"/>
<keyword evidence="3" id="KW-1185">Reference proteome</keyword>
<gene>
    <name evidence="2" type="ORF">ACJMK2_009361</name>
</gene>
<comment type="caution">
    <text evidence="2">The sequence shown here is derived from an EMBL/GenBank/DDBJ whole genome shotgun (WGS) entry which is preliminary data.</text>
</comment>
<evidence type="ECO:0000256" key="1">
    <source>
        <dbReference type="SAM" id="MobiDB-lite"/>
    </source>
</evidence>
<reference evidence="2 3" key="1">
    <citation type="submission" date="2024-11" db="EMBL/GenBank/DDBJ databases">
        <title>Chromosome-level genome assembly of the freshwater bivalve Anodonta woodiana.</title>
        <authorList>
            <person name="Chen X."/>
        </authorList>
    </citation>
    <scope>NUCLEOTIDE SEQUENCE [LARGE SCALE GENOMIC DNA]</scope>
    <source>
        <strain evidence="2">MN2024</strain>
        <tissue evidence="2">Gills</tissue>
    </source>
</reference>
<sequence length="888" mass="101090">MASEDENRPSRMNTDVPSTSGSTHYQKLHSEQVLVMGVPSDRPELGIYTATMQQNKEWTSNLRRNLELCHAAVTRQSAFCHLIIYFSASKYFDGTAFQAAFESHRTEGCMCQQVTFTDVFVPLEHPVSWDQQLQYISMFPNWHKWQHKTVSFSQWLSIPDTKGKYKPASLRNQVLYNFREGNMDNVYSVCSKYKNIALDQAQSASTFECLPESSTYGDIVPSASKRKHREPTRRLTIEELRTNIRTIDPQFSSDNIAEERSCYDKFRYAMIENGHVIWRRSAANVNIFTMNEVSMTTGLFQEDCYVHLTKTDIDNTTELFCSCGMYGILLQLATISIPQDNLDEVDLSDVKCCHMRFFNEFIIDHIPSLLNNSSRSENKVIEKLEATKDQINEPICRMPTASDKTLKFSLYCDDDKTCTFVHITDNSLSCQSGFCHAMYSSSKRKVQHLDKTETICPHLNQLKVHADKWMDLLVITADSSDSVYLSGDEDEEDVIPPALAATAAEDIKGHRFNEETGLWEYPSLSRHIPSQDGSLLLQQAIQLRHTFCDANFGRDIYGYIKAAPDGGYYELQPPNVPDMCNCGAGYAFPNGETIAVSHISTVYTCHGPVKHKIWYRRCLSGTRECDIGPGEKEVIHFLTRDTGAGDEIGWDFVDHVLNSYISFGSYCTIMNSLYKRVSHNSASFMSDNTFIACFFSWISKFNLEYRQMCSICKFTPKMLAADGTKIGINIRHSTVVAIETPTNDFTVDPCHRRNERAFISFAQGDHDSNGKSQSRNHLLYLSKRVLGTLDSADEIPLEEETKRNDILLQHVDRGFQPLLNIFMRNGCCNRVLRKLAVLFTLLSSNHSISSIIPHRFVDDLQSILNLIRKNSNFDTNVINRVAKFSLFS</sequence>
<protein>
    <submittedName>
        <fullName evidence="2">Uncharacterized protein</fullName>
    </submittedName>
</protein>
<feature type="compositionally biased region" description="Polar residues" evidence="1">
    <location>
        <begin position="10"/>
        <end position="24"/>
    </location>
</feature>
<feature type="region of interest" description="Disordered" evidence="1">
    <location>
        <begin position="1"/>
        <end position="24"/>
    </location>
</feature>
<evidence type="ECO:0000313" key="3">
    <source>
        <dbReference type="Proteomes" id="UP001634394"/>
    </source>
</evidence>
<proteinExistence type="predicted"/>
<evidence type="ECO:0000313" key="2">
    <source>
        <dbReference type="EMBL" id="KAL3859129.1"/>
    </source>
</evidence>
<accession>A0ABD3VC10</accession>
<organism evidence="2 3">
    <name type="scientific">Sinanodonta woodiana</name>
    <name type="common">Chinese pond mussel</name>
    <name type="synonym">Anodonta woodiana</name>
    <dbReference type="NCBI Taxonomy" id="1069815"/>
    <lineage>
        <taxon>Eukaryota</taxon>
        <taxon>Metazoa</taxon>
        <taxon>Spiralia</taxon>
        <taxon>Lophotrochozoa</taxon>
        <taxon>Mollusca</taxon>
        <taxon>Bivalvia</taxon>
        <taxon>Autobranchia</taxon>
        <taxon>Heteroconchia</taxon>
        <taxon>Palaeoheterodonta</taxon>
        <taxon>Unionida</taxon>
        <taxon>Unionoidea</taxon>
        <taxon>Unionidae</taxon>
        <taxon>Unioninae</taxon>
        <taxon>Sinanodonta</taxon>
    </lineage>
</organism>